<dbReference type="GeneID" id="34593794"/>
<sequence length="535" mass="60764">MFITYNDLDDMRDARKRSQINAFVNRGRRVNRAKPSTPRSSHPTAAQWHARHPIRTSTPVTVDSELLAQAGNAADTRDGQQVTDDIIYALLRRRRLPKLSVQYALGGHRRDPFASFPTPQTGQIEWAADFFLQDYAAMNASLYADDSGKNWLTGTLFPLALQSDMLFEALILSMARYTNPAGPNALVPGGVHFAHLRSSVLGKLHRTLSQSKEISTSDTTIHTVICLIAADFFAGHDDHASTHLKGLHTLVSLRGGLEHGNFDRQTKYNLAGYVLSWLLSPCRLKDAKWQLPSSTEALYSFALQRMQAASAEAVKPESGLTYPKHPFSPALCTEIATLPHGLSDIALEGRISTQIIELLCRLAHMAQETPLTKRATTEEIYHVSVDLMTLITRTTVSPLERSICIFCWLFVLREQPDRNESQKLYGQFLVNLRRRIKKTADSFMALDGAKPDYAMWGVAILVVEKSTERIGLTADEQAEVFDELLRRHPPARRWKETVKSLKRFFFLDAWIDEYRVWWDKEIERHQRRQREEEHS</sequence>
<evidence type="ECO:0000313" key="2">
    <source>
        <dbReference type="EMBL" id="OAL25630.1"/>
    </source>
</evidence>
<dbReference type="InterPro" id="IPR021858">
    <property type="entry name" value="Fun_TF"/>
</dbReference>
<accession>A0A178C6S4</accession>
<dbReference type="AlphaFoldDB" id="A0A178C6S4"/>
<dbReference type="Pfam" id="PF11951">
    <property type="entry name" value="Fungal_trans_2"/>
    <property type="match status" value="1"/>
</dbReference>
<dbReference type="Proteomes" id="UP000185904">
    <property type="component" value="Unassembled WGS sequence"/>
</dbReference>
<comment type="caution">
    <text evidence="2">The sequence shown here is derived from an EMBL/GenBank/DDBJ whole genome shotgun (WGS) entry which is preliminary data.</text>
</comment>
<feature type="region of interest" description="Disordered" evidence="1">
    <location>
        <begin position="28"/>
        <end position="54"/>
    </location>
</feature>
<keyword evidence="3" id="KW-1185">Reference proteome</keyword>
<gene>
    <name evidence="2" type="ORF">AYO20_10405</name>
</gene>
<dbReference type="EMBL" id="LVCJ01000110">
    <property type="protein sequence ID" value="OAL25630.1"/>
    <property type="molecule type" value="Genomic_DNA"/>
</dbReference>
<dbReference type="PANTHER" id="PTHR37540:SF5">
    <property type="entry name" value="TRANSCRIPTION FACTOR DOMAIN-CONTAINING PROTEIN"/>
    <property type="match status" value="1"/>
</dbReference>
<organism evidence="2 3">
    <name type="scientific">Fonsecaea nubica</name>
    <dbReference type="NCBI Taxonomy" id="856822"/>
    <lineage>
        <taxon>Eukaryota</taxon>
        <taxon>Fungi</taxon>
        <taxon>Dikarya</taxon>
        <taxon>Ascomycota</taxon>
        <taxon>Pezizomycotina</taxon>
        <taxon>Eurotiomycetes</taxon>
        <taxon>Chaetothyriomycetidae</taxon>
        <taxon>Chaetothyriales</taxon>
        <taxon>Herpotrichiellaceae</taxon>
        <taxon>Fonsecaea</taxon>
    </lineage>
</organism>
<name>A0A178C6S4_9EURO</name>
<dbReference type="PANTHER" id="PTHR37540">
    <property type="entry name" value="TRANSCRIPTION FACTOR (ACR-2), PUTATIVE-RELATED-RELATED"/>
    <property type="match status" value="1"/>
</dbReference>
<evidence type="ECO:0000313" key="3">
    <source>
        <dbReference type="Proteomes" id="UP000185904"/>
    </source>
</evidence>
<reference evidence="2 3" key="1">
    <citation type="submission" date="2016-03" db="EMBL/GenBank/DDBJ databases">
        <title>The draft genome sequence of Fonsecaea nubica causative agent of cutaneous subcutaneous infection in human host.</title>
        <authorList>
            <person name="Costa F."/>
            <person name="Sybren D.H."/>
            <person name="Raittz R.T."/>
            <person name="Weiss V.A."/>
            <person name="Leao A.C."/>
            <person name="Gomes R."/>
            <person name="De Souza E.M."/>
            <person name="Pedrosa F.O."/>
            <person name="Steffens M.B."/>
            <person name="Bombassaro A."/>
            <person name="Tadra-Sfeir M.Z."/>
            <person name="Moreno L.F."/>
            <person name="Najafzadeh M.J."/>
            <person name="Felipe M.S."/>
            <person name="Teixeira M."/>
            <person name="Sun J."/>
            <person name="Xi L."/>
            <person name="Castro M.A."/>
            <person name="Vicente V.A."/>
        </authorList>
    </citation>
    <scope>NUCLEOTIDE SEQUENCE [LARGE SCALE GENOMIC DNA]</scope>
    <source>
        <strain evidence="2 3">CBS 269.64</strain>
    </source>
</reference>
<protein>
    <submittedName>
        <fullName evidence="2">Uncharacterized protein</fullName>
    </submittedName>
</protein>
<dbReference type="OrthoDB" id="4158087at2759"/>
<proteinExistence type="predicted"/>
<evidence type="ECO:0000256" key="1">
    <source>
        <dbReference type="SAM" id="MobiDB-lite"/>
    </source>
</evidence>
<dbReference type="RefSeq" id="XP_022495380.1">
    <property type="nucleotide sequence ID" value="XM_022648663.1"/>
</dbReference>